<keyword evidence="2" id="KW-1185">Reference proteome</keyword>
<gene>
    <name evidence="1" type="ORF">GSTUAT00007542001</name>
</gene>
<accession>A0A292PLL5</accession>
<reference evidence="1" key="1">
    <citation type="submission" date="2015-10" db="EMBL/GenBank/DDBJ databases">
        <authorList>
            <person name="Regsiter A."/>
            <person name="william w."/>
        </authorList>
    </citation>
    <scope>NUCLEOTIDE SEQUENCE</scope>
    <source>
        <strain evidence="1">Montdore</strain>
    </source>
</reference>
<feature type="non-terminal residue" evidence="1">
    <location>
        <position position="1"/>
    </location>
</feature>
<sequence>QHPPFDPPAPPQRRKRISNTIVMQSILVASRGVRGAFRVTRFHAMYGSIGIRERSTVLSERSERGLFDAILMAKSSIGTVESLKHDAKKSLTNALEAEELHINEVQDNLFVGNQRGLDLASLAQCLDSELAARDLKITELDERLRYLLHSDDSYQLVRARYLSTYKRDYLGTDTKKDRDIIADGKTTVHWGDARYDATLYTKLGRTDTAVFKKLYGLLPEKMDKISNDKMVILLNTHAGVLASDYKKGTRKFSTLFTRFIKALERSRFDETYPGVKDTEPVTAAMEVTIAYRAFVDCIRKE</sequence>
<dbReference type="AlphaFoldDB" id="A0A292PLL5"/>
<organism evidence="1 2">
    <name type="scientific">Tuber aestivum</name>
    <name type="common">summer truffle</name>
    <dbReference type="NCBI Taxonomy" id="59557"/>
    <lineage>
        <taxon>Eukaryota</taxon>
        <taxon>Fungi</taxon>
        <taxon>Dikarya</taxon>
        <taxon>Ascomycota</taxon>
        <taxon>Pezizomycotina</taxon>
        <taxon>Pezizomycetes</taxon>
        <taxon>Pezizales</taxon>
        <taxon>Tuberaceae</taxon>
        <taxon>Tuber</taxon>
    </lineage>
</organism>
<proteinExistence type="predicted"/>
<evidence type="ECO:0000313" key="1">
    <source>
        <dbReference type="EMBL" id="CUS08396.1"/>
    </source>
</evidence>
<dbReference type="Proteomes" id="UP001412239">
    <property type="component" value="Unassembled WGS sequence"/>
</dbReference>
<feature type="non-terminal residue" evidence="1">
    <location>
        <position position="301"/>
    </location>
</feature>
<protein>
    <submittedName>
        <fullName evidence="1">Uncharacterized protein</fullName>
    </submittedName>
</protein>
<name>A0A292PLL5_9PEZI</name>
<evidence type="ECO:0000313" key="2">
    <source>
        <dbReference type="Proteomes" id="UP001412239"/>
    </source>
</evidence>
<dbReference type="EMBL" id="LN891134">
    <property type="protein sequence ID" value="CUS08396.1"/>
    <property type="molecule type" value="Genomic_DNA"/>
</dbReference>